<protein>
    <submittedName>
        <fullName evidence="2">Uncharacterized protein</fullName>
    </submittedName>
</protein>
<dbReference type="AlphaFoldDB" id="A0A0A0QVE1"/>
<dbReference type="PATRIC" id="fig|624.635.peg.5363"/>
<feature type="region of interest" description="Disordered" evidence="1">
    <location>
        <begin position="1"/>
        <end position="20"/>
    </location>
</feature>
<organism evidence="2">
    <name type="scientific">Shigella sonnei</name>
    <dbReference type="NCBI Taxonomy" id="624"/>
    <lineage>
        <taxon>Bacteria</taxon>
        <taxon>Pseudomonadati</taxon>
        <taxon>Pseudomonadota</taxon>
        <taxon>Gammaproteobacteria</taxon>
        <taxon>Enterobacterales</taxon>
        <taxon>Enterobacteriaceae</taxon>
        <taxon>Shigella</taxon>
    </lineage>
</organism>
<geneLocation type="plasmid" evidence="2">
    <name>pSH4469</name>
</geneLocation>
<keyword evidence="2" id="KW-0614">Plasmid</keyword>
<accession>A0A0A0QVE1</accession>
<name>A0A0A0QVE1_SHISO</name>
<sequence length="49" mass="5483">MMDDSTIYESNVPALVPETVPGPRPDNLQFRQAHVPVHSCILLSISEFM</sequence>
<dbReference type="EMBL" id="KJ406378">
    <property type="protein sequence ID" value="AIT41373.1"/>
    <property type="molecule type" value="Genomic_DNA"/>
</dbReference>
<evidence type="ECO:0000256" key="1">
    <source>
        <dbReference type="SAM" id="MobiDB-lite"/>
    </source>
</evidence>
<reference evidence="2" key="1">
    <citation type="journal article" date="2014" name="Int. J. Antimicrob. Agents">
        <title>Complete nucleotide sequence of the IncI1 plasmid pSH4469 encoding CTX-M-15 extended-spectrum beta-lactamase in a clinical isolate of Shigella sonnei from an outbreak in the Republic of Korea.</title>
        <authorList>
            <person name="Kim J.S."/>
            <person name="Kim J."/>
            <person name="Jeon S.-E."/>
            <person name="Kim S.-J."/>
            <person name="Kim N.-O."/>
            <person name="Hong S."/>
            <person name="Kang Y.-H."/>
            <person name="Han S."/>
            <person name="Chung G.T."/>
        </authorList>
    </citation>
    <scope>NUCLEOTIDE SEQUENCE</scope>
    <source>
        <strain evidence="2">SS084469</strain>
        <plasmid evidence="2">pSH4469</plasmid>
    </source>
</reference>
<evidence type="ECO:0000313" key="2">
    <source>
        <dbReference type="EMBL" id="AIT41373.1"/>
    </source>
</evidence>
<proteinExistence type="predicted"/>